<feature type="compositionally biased region" description="Polar residues" evidence="1">
    <location>
        <begin position="365"/>
        <end position="374"/>
    </location>
</feature>
<feature type="compositionally biased region" description="Basic and acidic residues" evidence="1">
    <location>
        <begin position="208"/>
        <end position="230"/>
    </location>
</feature>
<dbReference type="GeneID" id="89978440"/>
<feature type="region of interest" description="Disordered" evidence="1">
    <location>
        <begin position="342"/>
        <end position="381"/>
    </location>
</feature>
<gene>
    <name evidence="2" type="ORF">LTR84_010282</name>
</gene>
<dbReference type="EMBL" id="JAVRRD010000041">
    <property type="protein sequence ID" value="KAK5044910.1"/>
    <property type="molecule type" value="Genomic_DNA"/>
</dbReference>
<feature type="region of interest" description="Disordered" evidence="1">
    <location>
        <begin position="13"/>
        <end position="65"/>
    </location>
</feature>
<evidence type="ECO:0000313" key="2">
    <source>
        <dbReference type="EMBL" id="KAK5044910.1"/>
    </source>
</evidence>
<protein>
    <submittedName>
        <fullName evidence="2">Uncharacterized protein</fullName>
    </submittedName>
</protein>
<feature type="region of interest" description="Disordered" evidence="1">
    <location>
        <begin position="185"/>
        <end position="230"/>
    </location>
</feature>
<proteinExistence type="predicted"/>
<keyword evidence="3" id="KW-1185">Reference proteome</keyword>
<evidence type="ECO:0000313" key="3">
    <source>
        <dbReference type="Proteomes" id="UP001358417"/>
    </source>
</evidence>
<dbReference type="Proteomes" id="UP001358417">
    <property type="component" value="Unassembled WGS sequence"/>
</dbReference>
<comment type="caution">
    <text evidence="2">The sequence shown here is derived from an EMBL/GenBank/DDBJ whole genome shotgun (WGS) entry which is preliminary data.</text>
</comment>
<feature type="compositionally biased region" description="Low complexity" evidence="1">
    <location>
        <begin position="49"/>
        <end position="65"/>
    </location>
</feature>
<dbReference type="RefSeq" id="XP_064700554.1">
    <property type="nucleotide sequence ID" value="XM_064853819.1"/>
</dbReference>
<reference evidence="2 3" key="1">
    <citation type="submission" date="2023-08" db="EMBL/GenBank/DDBJ databases">
        <title>Black Yeasts Isolated from many extreme environments.</title>
        <authorList>
            <person name="Coleine C."/>
            <person name="Stajich J.E."/>
            <person name="Selbmann L."/>
        </authorList>
    </citation>
    <scope>NUCLEOTIDE SEQUENCE [LARGE SCALE GENOMIC DNA]</scope>
    <source>
        <strain evidence="2 3">CCFEE 5792</strain>
    </source>
</reference>
<sequence length="381" mass="42788">MPTLPSITEMLKGALPEPEHPTRRESNPARLPPLEWRSLQDGRNDGSWASSNTAPSTTRSSPTRADYNLEDIFGELQNRLGSSNIDIASIRQTLHQELHGPIRPAYDQGWYQPNDPENKFRSKLEARIEGMNRNELVSVFFTRNSTRATYGDRVVIPRRPHDKQSSQSPVVEGAKKPHAVLEQERRERHRDFQNQSCTRSPDIAAECGGEHADESKEARTQRAKGPGKDEQLCTAIYSQELSGRVVQSEHDGRSRAEKLIWILLDFLEASLSKNNVLPTATAQRGTLGLGSVSRKRTLDEINHEDRRTSVALSACESDDEYQRSQSTASSPWKRYRSHCHFHGSSSTLRSLPPSPPPSLEENEGRSSSVPQTGTDIFDMTR</sequence>
<feature type="compositionally biased region" description="Basic and acidic residues" evidence="1">
    <location>
        <begin position="17"/>
        <end position="27"/>
    </location>
</feature>
<dbReference type="AlphaFoldDB" id="A0AAV9MTW7"/>
<evidence type="ECO:0000256" key="1">
    <source>
        <dbReference type="SAM" id="MobiDB-lite"/>
    </source>
</evidence>
<organism evidence="2 3">
    <name type="scientific">Exophiala bonariae</name>
    <dbReference type="NCBI Taxonomy" id="1690606"/>
    <lineage>
        <taxon>Eukaryota</taxon>
        <taxon>Fungi</taxon>
        <taxon>Dikarya</taxon>
        <taxon>Ascomycota</taxon>
        <taxon>Pezizomycotina</taxon>
        <taxon>Eurotiomycetes</taxon>
        <taxon>Chaetothyriomycetidae</taxon>
        <taxon>Chaetothyriales</taxon>
        <taxon>Herpotrichiellaceae</taxon>
        <taxon>Exophiala</taxon>
    </lineage>
</organism>
<name>A0AAV9MTW7_9EURO</name>
<accession>A0AAV9MTW7</accession>